<reference evidence="2" key="2">
    <citation type="submission" date="2021-04" db="EMBL/GenBank/DDBJ databases">
        <authorList>
            <person name="Gilroy R."/>
        </authorList>
    </citation>
    <scope>NUCLEOTIDE SEQUENCE</scope>
    <source>
        <strain evidence="2">8470</strain>
    </source>
</reference>
<accession>A0A948TKL6</accession>
<organism evidence="2 3">
    <name type="scientific">Candidatus Phocaeicola excrementipullorum</name>
    <dbReference type="NCBI Taxonomy" id="2838731"/>
    <lineage>
        <taxon>Bacteria</taxon>
        <taxon>Pseudomonadati</taxon>
        <taxon>Bacteroidota</taxon>
        <taxon>Bacteroidia</taxon>
        <taxon>Bacteroidales</taxon>
        <taxon>Bacteroidaceae</taxon>
        <taxon>Phocaeicola</taxon>
    </lineage>
</organism>
<keyword evidence="1" id="KW-1133">Transmembrane helix</keyword>
<proteinExistence type="predicted"/>
<dbReference type="EMBL" id="JAHLFJ010000001">
    <property type="protein sequence ID" value="MBU3854949.1"/>
    <property type="molecule type" value="Genomic_DNA"/>
</dbReference>
<gene>
    <name evidence="2" type="ORF">H9928_00050</name>
</gene>
<evidence type="ECO:0000313" key="3">
    <source>
        <dbReference type="Proteomes" id="UP000784286"/>
    </source>
</evidence>
<evidence type="ECO:0000256" key="1">
    <source>
        <dbReference type="SAM" id="Phobius"/>
    </source>
</evidence>
<sequence length="49" mass="5638">MGKNNADRIAKRQNFEKREEERANRLFKLICFALLLLALLMIVGFALAS</sequence>
<evidence type="ECO:0000313" key="2">
    <source>
        <dbReference type="EMBL" id="MBU3854949.1"/>
    </source>
</evidence>
<comment type="caution">
    <text evidence="2">The sequence shown here is derived from an EMBL/GenBank/DDBJ whole genome shotgun (WGS) entry which is preliminary data.</text>
</comment>
<dbReference type="AlphaFoldDB" id="A0A948TKL6"/>
<name>A0A948TKL6_9BACT</name>
<keyword evidence="1" id="KW-0472">Membrane</keyword>
<keyword evidence="1" id="KW-0812">Transmembrane</keyword>
<protein>
    <submittedName>
        <fullName evidence="2">Uncharacterized protein</fullName>
    </submittedName>
</protein>
<dbReference type="Proteomes" id="UP000784286">
    <property type="component" value="Unassembled WGS sequence"/>
</dbReference>
<feature type="transmembrane region" description="Helical" evidence="1">
    <location>
        <begin position="26"/>
        <end position="48"/>
    </location>
</feature>
<reference evidence="2" key="1">
    <citation type="journal article" date="2021" name="PeerJ">
        <title>Extensive microbial diversity within the chicken gut microbiome revealed by metagenomics and culture.</title>
        <authorList>
            <person name="Gilroy R."/>
            <person name="Ravi A."/>
            <person name="Getino M."/>
            <person name="Pursley I."/>
            <person name="Horton D.L."/>
            <person name="Alikhan N.F."/>
            <person name="Baker D."/>
            <person name="Gharbi K."/>
            <person name="Hall N."/>
            <person name="Watson M."/>
            <person name="Adriaenssens E.M."/>
            <person name="Foster-Nyarko E."/>
            <person name="Jarju S."/>
            <person name="Secka A."/>
            <person name="Antonio M."/>
            <person name="Oren A."/>
            <person name="Chaudhuri R.R."/>
            <person name="La Ragione R."/>
            <person name="Hildebrand F."/>
            <person name="Pallen M.J."/>
        </authorList>
    </citation>
    <scope>NUCLEOTIDE SEQUENCE</scope>
    <source>
        <strain evidence="2">8470</strain>
    </source>
</reference>